<dbReference type="OrthoDB" id="9808584at2"/>
<dbReference type="Pfam" id="PF22746">
    <property type="entry name" value="SHOCT-like_DUF2089-C"/>
    <property type="match status" value="1"/>
</dbReference>
<dbReference type="InterPro" id="IPR053959">
    <property type="entry name" value="YvlB/LiaX_N"/>
</dbReference>
<evidence type="ECO:0000259" key="1">
    <source>
        <dbReference type="Pfam" id="PF22746"/>
    </source>
</evidence>
<accession>A0A3Q9HNS9</accession>
<gene>
    <name evidence="2" type="ORF">BBF96_01720</name>
</gene>
<dbReference type="EMBL" id="CP016379">
    <property type="protein sequence ID" value="AZR72225.1"/>
    <property type="molecule type" value="Genomic_DNA"/>
</dbReference>
<protein>
    <recommendedName>
        <fullName evidence="1">YvlB/LiaX N-terminal domain-containing protein</fullName>
    </recommendedName>
</protein>
<dbReference type="KEGG" id="aft:BBF96_01720"/>
<reference evidence="2 3" key="1">
    <citation type="submission" date="2016-07" db="EMBL/GenBank/DDBJ databases">
        <title>Genome and transcriptome analysis of iron-reducing fermentative bacteria Anoxybacter fermentans.</title>
        <authorList>
            <person name="Zeng X."/>
            <person name="Shao Z."/>
        </authorList>
    </citation>
    <scope>NUCLEOTIDE SEQUENCE [LARGE SCALE GENOMIC DNA]</scope>
    <source>
        <strain evidence="2 3">DY22613</strain>
    </source>
</reference>
<dbReference type="AlphaFoldDB" id="A0A3Q9HNS9"/>
<evidence type="ECO:0000313" key="2">
    <source>
        <dbReference type="EMBL" id="AZR72225.1"/>
    </source>
</evidence>
<dbReference type="Proteomes" id="UP000267250">
    <property type="component" value="Chromosome"/>
</dbReference>
<feature type="domain" description="YvlB/LiaX N-terminal" evidence="1">
    <location>
        <begin position="3"/>
        <end position="34"/>
    </location>
</feature>
<organism evidence="2 3">
    <name type="scientific">Anoxybacter fermentans</name>
    <dbReference type="NCBI Taxonomy" id="1323375"/>
    <lineage>
        <taxon>Bacteria</taxon>
        <taxon>Bacillati</taxon>
        <taxon>Bacillota</taxon>
        <taxon>Clostridia</taxon>
        <taxon>Halanaerobiales</taxon>
        <taxon>Anoxybacter</taxon>
    </lineage>
</organism>
<dbReference type="RefSeq" id="WP_127015553.1">
    <property type="nucleotide sequence ID" value="NZ_CP016379.1"/>
</dbReference>
<name>A0A3Q9HNS9_9FIRM</name>
<proteinExistence type="predicted"/>
<keyword evidence="3" id="KW-1185">Reference proteome</keyword>
<sequence length="119" mass="13562">MSEERKKILQMLAEGKITVEEANELLNALNEGQERQSVSREAHFLRIKVWEDGKEKVNVNIPLSLAKMFMKFIPTEAKLQMESHDIDLNAIIRDIQNGAPAGKLVEIVDDGDRVEIYLD</sequence>
<evidence type="ECO:0000313" key="3">
    <source>
        <dbReference type="Proteomes" id="UP000267250"/>
    </source>
</evidence>